<dbReference type="PRINTS" id="PR00463">
    <property type="entry name" value="EP450I"/>
</dbReference>
<evidence type="ECO:0008006" key="9">
    <source>
        <dbReference type="Google" id="ProtNLM"/>
    </source>
</evidence>
<dbReference type="EMBL" id="LT934114">
    <property type="protein sequence ID" value="VAH39763.1"/>
    <property type="molecule type" value="Genomic_DNA"/>
</dbReference>
<dbReference type="Gramene" id="TRITD2Bv1G002060.2">
    <property type="protein sequence ID" value="TRITD2Bv1G002060.2"/>
    <property type="gene ID" value="TRITD2Bv1G002060"/>
</dbReference>
<feature type="chain" id="PRO_5040170782" description="Cytochrome P450" evidence="6">
    <location>
        <begin position="21"/>
        <end position="543"/>
    </location>
</feature>
<dbReference type="Proteomes" id="UP000324705">
    <property type="component" value="Chromosome 2B"/>
</dbReference>
<evidence type="ECO:0000313" key="7">
    <source>
        <dbReference type="EMBL" id="VAH39763.1"/>
    </source>
</evidence>
<dbReference type="PANTHER" id="PTHR47950">
    <property type="entry name" value="CYTOCHROME P450, FAMILY 76, SUBFAMILY C, POLYPEPTIDE 5-RELATED"/>
    <property type="match status" value="1"/>
</dbReference>
<keyword evidence="8" id="KW-1185">Reference proteome</keyword>
<dbReference type="PANTHER" id="PTHR47950:SF48">
    <property type="entry name" value="CYTOCHROME P450 FAMILY PROTEIN, EXPRESSED"/>
    <property type="match status" value="1"/>
</dbReference>
<evidence type="ECO:0000256" key="5">
    <source>
        <dbReference type="RuleBase" id="RU000461"/>
    </source>
</evidence>
<dbReference type="OMA" id="SSENHHD"/>
<keyword evidence="4 5" id="KW-0479">Metal-binding</keyword>
<dbReference type="Gene3D" id="1.10.630.10">
    <property type="entry name" value="Cytochrome P450"/>
    <property type="match status" value="1"/>
</dbReference>
<keyword evidence="6" id="KW-0732">Signal</keyword>
<gene>
    <name evidence="7" type="ORF">TRITD_2Bv1G002060</name>
</gene>
<feature type="signal peptide" evidence="6">
    <location>
        <begin position="1"/>
        <end position="20"/>
    </location>
</feature>
<dbReference type="GO" id="GO:0005506">
    <property type="term" value="F:iron ion binding"/>
    <property type="evidence" value="ECO:0007669"/>
    <property type="project" value="InterPro"/>
</dbReference>
<comment type="similarity">
    <text evidence="1 5">Belongs to the cytochrome P450 family.</text>
</comment>
<keyword evidence="5" id="KW-0560">Oxidoreductase</keyword>
<keyword evidence="5" id="KW-0503">Monooxygenase</keyword>
<accession>A0A9R1RFU2</accession>
<dbReference type="InterPro" id="IPR001128">
    <property type="entry name" value="Cyt_P450"/>
</dbReference>
<evidence type="ECO:0000256" key="2">
    <source>
        <dbReference type="ARBA" id="ARBA00022692"/>
    </source>
</evidence>
<comment type="cofactor">
    <cofactor evidence="4">
        <name>heme</name>
        <dbReference type="ChEBI" id="CHEBI:30413"/>
    </cofactor>
</comment>
<evidence type="ECO:0000256" key="3">
    <source>
        <dbReference type="ARBA" id="ARBA00022989"/>
    </source>
</evidence>
<evidence type="ECO:0000256" key="6">
    <source>
        <dbReference type="SAM" id="SignalP"/>
    </source>
</evidence>
<dbReference type="GO" id="GO:0020037">
    <property type="term" value="F:heme binding"/>
    <property type="evidence" value="ECO:0007669"/>
    <property type="project" value="InterPro"/>
</dbReference>
<keyword evidence="2" id="KW-0812">Transmembrane</keyword>
<dbReference type="Pfam" id="PF00067">
    <property type="entry name" value="p450"/>
    <property type="match status" value="2"/>
</dbReference>
<dbReference type="PRINTS" id="PR00385">
    <property type="entry name" value="P450"/>
</dbReference>
<proteinExistence type="inferred from homology"/>
<keyword evidence="3" id="KW-0472">Membrane</keyword>
<dbReference type="PROSITE" id="PS00086">
    <property type="entry name" value="CYTOCHROME_P450"/>
    <property type="match status" value="1"/>
</dbReference>
<dbReference type="GO" id="GO:0004497">
    <property type="term" value="F:monooxygenase activity"/>
    <property type="evidence" value="ECO:0007669"/>
    <property type="project" value="UniProtKB-KW"/>
</dbReference>
<evidence type="ECO:0000256" key="1">
    <source>
        <dbReference type="ARBA" id="ARBA00010617"/>
    </source>
</evidence>
<dbReference type="InterPro" id="IPR002401">
    <property type="entry name" value="Cyt_P450_E_grp-I"/>
</dbReference>
<dbReference type="InterPro" id="IPR017972">
    <property type="entry name" value="Cyt_P450_CS"/>
</dbReference>
<dbReference type="SUPFAM" id="SSF48264">
    <property type="entry name" value="Cytochrome P450"/>
    <property type="match status" value="1"/>
</dbReference>
<keyword evidence="4 5" id="KW-0408">Iron</keyword>
<dbReference type="GO" id="GO:0016705">
    <property type="term" value="F:oxidoreductase activity, acting on paired donors, with incorporation or reduction of molecular oxygen"/>
    <property type="evidence" value="ECO:0007669"/>
    <property type="project" value="InterPro"/>
</dbReference>
<reference evidence="7 8" key="1">
    <citation type="submission" date="2017-09" db="EMBL/GenBank/DDBJ databases">
        <authorList>
            <consortium name="International Durum Wheat Genome Sequencing Consortium (IDWGSC)"/>
            <person name="Milanesi L."/>
        </authorList>
    </citation>
    <scope>NUCLEOTIDE SEQUENCE [LARGE SCALE GENOMIC DNA]</scope>
    <source>
        <strain evidence="8">cv. Svevo</strain>
    </source>
</reference>
<sequence length="543" mass="60072">MWFLALLACMAVTTLITIHTRHILRKHGRKRVSPPQPPGPAGHPILGNLLYVIGPLRNNPHTALASLAQTYGPILSLRLGLTRTIVVVSSAAAAHEALAKNDAALASRLVPDTVHAMSYGATSMVFLPSSNPLWKQDRVIMGARFSSGRGLDTIRPILECHAGHLTEYLRACSSTGMPVIIREAVNRTVLNVISNILFSEDVVDLRAPGAQPFRGLIVPVLEEWSKSNVSDAFPFLAPIDHLLGSRRRISIHLAKLFNFFDQEIVQRRLARTSTNTGSEKNNDMLDILLARQAMSKLTRQEIITFLTVRMFIEYLFPLHVLYVRGMFICFISIQDMFIAASDTSTVTVQWAMAQLLRHPEKMEKVRHELRACVGVGSNDFVKESDLDNLPYLHAVVKETLRLHPAVPLIPREVAADGVSLGGFPVPIGTGVVVNLWAIGRDPTVWPQSDKFMPERFLAAGAGDAVHFQVKDDYTYRPFGAGRRVCPGMDYALRSVPLLLASLVHKTEWRLPDGMAPEDIDLNDRYGTVLNLATPLYVVPLSTV</sequence>
<evidence type="ECO:0000256" key="4">
    <source>
        <dbReference type="PIRSR" id="PIRSR602401-1"/>
    </source>
</evidence>
<feature type="binding site" description="axial binding residue" evidence="4">
    <location>
        <position position="485"/>
    </location>
    <ligand>
        <name>heme</name>
        <dbReference type="ChEBI" id="CHEBI:30413"/>
    </ligand>
    <ligandPart>
        <name>Fe</name>
        <dbReference type="ChEBI" id="CHEBI:18248"/>
    </ligandPart>
</feature>
<name>A0A9R1RFU2_TRITD</name>
<organism evidence="7 8">
    <name type="scientific">Triticum turgidum subsp. durum</name>
    <name type="common">Durum wheat</name>
    <name type="synonym">Triticum durum</name>
    <dbReference type="NCBI Taxonomy" id="4567"/>
    <lineage>
        <taxon>Eukaryota</taxon>
        <taxon>Viridiplantae</taxon>
        <taxon>Streptophyta</taxon>
        <taxon>Embryophyta</taxon>
        <taxon>Tracheophyta</taxon>
        <taxon>Spermatophyta</taxon>
        <taxon>Magnoliopsida</taxon>
        <taxon>Liliopsida</taxon>
        <taxon>Poales</taxon>
        <taxon>Poaceae</taxon>
        <taxon>BOP clade</taxon>
        <taxon>Pooideae</taxon>
        <taxon>Triticodae</taxon>
        <taxon>Triticeae</taxon>
        <taxon>Triticinae</taxon>
        <taxon>Triticum</taxon>
    </lineage>
</organism>
<keyword evidence="4 5" id="KW-0349">Heme</keyword>
<evidence type="ECO:0000313" key="8">
    <source>
        <dbReference type="Proteomes" id="UP000324705"/>
    </source>
</evidence>
<dbReference type="AlphaFoldDB" id="A0A9R1RFU2"/>
<dbReference type="InterPro" id="IPR036396">
    <property type="entry name" value="Cyt_P450_sf"/>
</dbReference>
<keyword evidence="3" id="KW-1133">Transmembrane helix</keyword>
<protein>
    <recommendedName>
        <fullName evidence="9">Cytochrome P450</fullName>
    </recommendedName>
</protein>